<proteinExistence type="predicted"/>
<name>A0A645HPN2_9ZZZZ</name>
<sequence length="197" mass="21851">MVGEILNPLLNLFFAGRDEVEACRALLIVEPPQIFDAGIRRLLRIVGELHDRPALPRRVDGRQLVDPRKCRVIAARHEVRAHSPHIDGGFVVDEALDDLLVEFVGDGDRGIGKPRLVEPPANHPGQIGDVARIETHPETIALLCQLFPHFYRIDNAGFERIIGVDEKHRVFGIDFSVCLKGLKLAGVGHDPGVCHRP</sequence>
<evidence type="ECO:0000313" key="1">
    <source>
        <dbReference type="EMBL" id="MPN40800.1"/>
    </source>
</evidence>
<reference evidence="1" key="1">
    <citation type="submission" date="2019-08" db="EMBL/GenBank/DDBJ databases">
        <authorList>
            <person name="Kucharzyk K."/>
            <person name="Murdoch R.W."/>
            <person name="Higgins S."/>
            <person name="Loffler F."/>
        </authorList>
    </citation>
    <scope>NUCLEOTIDE SEQUENCE</scope>
</reference>
<dbReference type="EMBL" id="VSSQ01097430">
    <property type="protein sequence ID" value="MPN40800.1"/>
    <property type="molecule type" value="Genomic_DNA"/>
</dbReference>
<protein>
    <submittedName>
        <fullName evidence="1">Uncharacterized protein</fullName>
    </submittedName>
</protein>
<organism evidence="1">
    <name type="scientific">bioreactor metagenome</name>
    <dbReference type="NCBI Taxonomy" id="1076179"/>
    <lineage>
        <taxon>unclassified sequences</taxon>
        <taxon>metagenomes</taxon>
        <taxon>ecological metagenomes</taxon>
    </lineage>
</organism>
<comment type="caution">
    <text evidence="1">The sequence shown here is derived from an EMBL/GenBank/DDBJ whole genome shotgun (WGS) entry which is preliminary data.</text>
</comment>
<dbReference type="AlphaFoldDB" id="A0A645HPN2"/>
<gene>
    <name evidence="1" type="ORF">SDC9_188339</name>
</gene>
<accession>A0A645HPN2</accession>